<evidence type="ECO:0000313" key="3">
    <source>
        <dbReference type="Proteomes" id="UP000184356"/>
    </source>
</evidence>
<organism evidence="2 3">
    <name type="scientific">Aspergillus sydowii CBS 593.65</name>
    <dbReference type="NCBI Taxonomy" id="1036612"/>
    <lineage>
        <taxon>Eukaryota</taxon>
        <taxon>Fungi</taxon>
        <taxon>Dikarya</taxon>
        <taxon>Ascomycota</taxon>
        <taxon>Pezizomycotina</taxon>
        <taxon>Eurotiomycetes</taxon>
        <taxon>Eurotiomycetidae</taxon>
        <taxon>Eurotiales</taxon>
        <taxon>Aspergillaceae</taxon>
        <taxon>Aspergillus</taxon>
        <taxon>Aspergillus subgen. Nidulantes</taxon>
    </lineage>
</organism>
<dbReference type="OrthoDB" id="4502630at2759"/>
<dbReference type="GeneID" id="63762467"/>
<feature type="region of interest" description="Disordered" evidence="1">
    <location>
        <begin position="1"/>
        <end position="30"/>
    </location>
</feature>
<dbReference type="EMBL" id="KV878584">
    <property type="protein sequence ID" value="OJJ60327.1"/>
    <property type="molecule type" value="Genomic_DNA"/>
</dbReference>
<accession>A0A1L9TLL9</accession>
<dbReference type="AlphaFoldDB" id="A0A1L9TLL9"/>
<dbReference type="Proteomes" id="UP000184356">
    <property type="component" value="Unassembled WGS sequence"/>
</dbReference>
<gene>
    <name evidence="2" type="ORF">ASPSYDRAFT_42049</name>
</gene>
<evidence type="ECO:0000256" key="1">
    <source>
        <dbReference type="SAM" id="MobiDB-lite"/>
    </source>
</evidence>
<dbReference type="VEuPathDB" id="FungiDB:ASPSYDRAFT_42049"/>
<keyword evidence="3" id="KW-1185">Reference proteome</keyword>
<name>A0A1L9TLL9_9EURO</name>
<feature type="compositionally biased region" description="Basic and acidic residues" evidence="1">
    <location>
        <begin position="1"/>
        <end position="13"/>
    </location>
</feature>
<dbReference type="RefSeq" id="XP_040704133.1">
    <property type="nucleotide sequence ID" value="XM_040846394.1"/>
</dbReference>
<proteinExistence type="predicted"/>
<evidence type="ECO:0000313" key="2">
    <source>
        <dbReference type="EMBL" id="OJJ60327.1"/>
    </source>
</evidence>
<dbReference type="STRING" id="1036612.A0A1L9TLL9"/>
<reference evidence="3" key="1">
    <citation type="journal article" date="2017" name="Genome Biol.">
        <title>Comparative genomics reveals high biological diversity and specific adaptations in the industrially and medically important fungal genus Aspergillus.</title>
        <authorList>
            <person name="de Vries R.P."/>
            <person name="Riley R."/>
            <person name="Wiebenga A."/>
            <person name="Aguilar-Osorio G."/>
            <person name="Amillis S."/>
            <person name="Uchima C.A."/>
            <person name="Anderluh G."/>
            <person name="Asadollahi M."/>
            <person name="Askin M."/>
            <person name="Barry K."/>
            <person name="Battaglia E."/>
            <person name="Bayram O."/>
            <person name="Benocci T."/>
            <person name="Braus-Stromeyer S.A."/>
            <person name="Caldana C."/>
            <person name="Canovas D."/>
            <person name="Cerqueira G.C."/>
            <person name="Chen F."/>
            <person name="Chen W."/>
            <person name="Choi C."/>
            <person name="Clum A."/>
            <person name="Dos Santos R.A."/>
            <person name="Damasio A.R."/>
            <person name="Diallinas G."/>
            <person name="Emri T."/>
            <person name="Fekete E."/>
            <person name="Flipphi M."/>
            <person name="Freyberg S."/>
            <person name="Gallo A."/>
            <person name="Gournas C."/>
            <person name="Habgood R."/>
            <person name="Hainaut M."/>
            <person name="Harispe M.L."/>
            <person name="Henrissat B."/>
            <person name="Hilden K.S."/>
            <person name="Hope R."/>
            <person name="Hossain A."/>
            <person name="Karabika E."/>
            <person name="Karaffa L."/>
            <person name="Karanyi Z."/>
            <person name="Krasevec N."/>
            <person name="Kuo A."/>
            <person name="Kusch H."/>
            <person name="LaButti K."/>
            <person name="Lagendijk E.L."/>
            <person name="Lapidus A."/>
            <person name="Levasseur A."/>
            <person name="Lindquist E."/>
            <person name="Lipzen A."/>
            <person name="Logrieco A.F."/>
            <person name="MacCabe A."/>
            <person name="Maekelae M.R."/>
            <person name="Malavazi I."/>
            <person name="Melin P."/>
            <person name="Meyer V."/>
            <person name="Mielnichuk N."/>
            <person name="Miskei M."/>
            <person name="Molnar A.P."/>
            <person name="Mule G."/>
            <person name="Ngan C.Y."/>
            <person name="Orejas M."/>
            <person name="Orosz E."/>
            <person name="Ouedraogo J.P."/>
            <person name="Overkamp K.M."/>
            <person name="Park H.-S."/>
            <person name="Perrone G."/>
            <person name="Piumi F."/>
            <person name="Punt P.J."/>
            <person name="Ram A.F."/>
            <person name="Ramon A."/>
            <person name="Rauscher S."/>
            <person name="Record E."/>
            <person name="Riano-Pachon D.M."/>
            <person name="Robert V."/>
            <person name="Roehrig J."/>
            <person name="Ruller R."/>
            <person name="Salamov A."/>
            <person name="Salih N.S."/>
            <person name="Samson R.A."/>
            <person name="Sandor E."/>
            <person name="Sanguinetti M."/>
            <person name="Schuetze T."/>
            <person name="Sepcic K."/>
            <person name="Shelest E."/>
            <person name="Sherlock G."/>
            <person name="Sophianopoulou V."/>
            <person name="Squina F.M."/>
            <person name="Sun H."/>
            <person name="Susca A."/>
            <person name="Todd R.B."/>
            <person name="Tsang A."/>
            <person name="Unkles S.E."/>
            <person name="van de Wiele N."/>
            <person name="van Rossen-Uffink D."/>
            <person name="Oliveira J.V."/>
            <person name="Vesth T.C."/>
            <person name="Visser J."/>
            <person name="Yu J.-H."/>
            <person name="Zhou M."/>
            <person name="Andersen M.R."/>
            <person name="Archer D.B."/>
            <person name="Baker S.E."/>
            <person name="Benoit I."/>
            <person name="Brakhage A.A."/>
            <person name="Braus G.H."/>
            <person name="Fischer R."/>
            <person name="Frisvad J.C."/>
            <person name="Goldman G.H."/>
            <person name="Houbraken J."/>
            <person name="Oakley B."/>
            <person name="Pocsi I."/>
            <person name="Scazzocchio C."/>
            <person name="Seiboth B."/>
            <person name="vanKuyk P.A."/>
            <person name="Wortman J."/>
            <person name="Dyer P.S."/>
            <person name="Grigoriev I.V."/>
        </authorList>
    </citation>
    <scope>NUCLEOTIDE SEQUENCE [LARGE SCALE GENOMIC DNA]</scope>
    <source>
        <strain evidence="3">CBS 593.65</strain>
    </source>
</reference>
<protein>
    <submittedName>
        <fullName evidence="2">Uncharacterized protein</fullName>
    </submittedName>
</protein>
<sequence length="406" mass="46692">MEPPRTESPEVEKPNLTLGKRQRAKDNASAQVAAVLEQETEDDPHGKYGILNYIWDDEMSLEDQVKHLKARVKDLEIFARNTMRAAEYLKGDFMEWDIVLASHFPREFRTTLYETWNWSVLWAGSDITALTKKQKQQVLASLDGYIIQEDFDSIHARLHPEMQSRFLMTLTEAFLNKTVIDTFFRSPFWYVDESAQVDDNYEDVTWDGVSPLGEKLGKLHERFQQVDNQYSQVWRSVTSRLCNSTRMGQTKDFTFGKAIQAHRNAKCKALARNLLKNDTFVSLLKPTEDTDQREGNLVWVLQHISRSAVDMLAQIPVLGFKTLSDLGDRFEGSSDTFQALPFCSPRLREAKSGLDGHRVLGITCPYVFRTVNCPEYEKDIELVYKAKALIEESPPSKERPAKKPRV</sequence>